<dbReference type="Gene3D" id="1.10.10.10">
    <property type="entry name" value="Winged helix-like DNA-binding domain superfamily/Winged helix DNA-binding domain"/>
    <property type="match status" value="1"/>
</dbReference>
<comment type="similarity">
    <text evidence="1">Belongs to the LysR transcriptional regulatory family.</text>
</comment>
<dbReference type="Gene3D" id="3.40.190.10">
    <property type="entry name" value="Periplasmic binding protein-like II"/>
    <property type="match status" value="2"/>
</dbReference>
<dbReference type="GO" id="GO:0003677">
    <property type="term" value="F:DNA binding"/>
    <property type="evidence" value="ECO:0007669"/>
    <property type="project" value="UniProtKB-KW"/>
</dbReference>
<protein>
    <submittedName>
        <fullName evidence="6">LysR family transcriptional regulator</fullName>
    </submittedName>
</protein>
<keyword evidence="4" id="KW-0804">Transcription</keyword>
<dbReference type="Pfam" id="PF03466">
    <property type="entry name" value="LysR_substrate"/>
    <property type="match status" value="1"/>
</dbReference>
<evidence type="ECO:0000256" key="2">
    <source>
        <dbReference type="ARBA" id="ARBA00023015"/>
    </source>
</evidence>
<keyword evidence="2" id="KW-0805">Transcription regulation</keyword>
<dbReference type="OrthoDB" id="8839911at2"/>
<feature type="domain" description="HTH lysR-type" evidence="5">
    <location>
        <begin position="7"/>
        <end position="64"/>
    </location>
</feature>
<dbReference type="Proteomes" id="UP000315439">
    <property type="component" value="Unassembled WGS sequence"/>
</dbReference>
<dbReference type="InterPro" id="IPR050389">
    <property type="entry name" value="LysR-type_TF"/>
</dbReference>
<dbReference type="SUPFAM" id="SSF46785">
    <property type="entry name" value="Winged helix' DNA-binding domain"/>
    <property type="match status" value="1"/>
</dbReference>
<keyword evidence="7" id="KW-1185">Reference proteome</keyword>
<reference evidence="6 7" key="1">
    <citation type="submission" date="2019-07" db="EMBL/GenBank/DDBJ databases">
        <title>Draft genome for Aliikangiella sp. M105.</title>
        <authorList>
            <person name="Wang G."/>
        </authorList>
    </citation>
    <scope>NUCLEOTIDE SEQUENCE [LARGE SCALE GENOMIC DNA]</scope>
    <source>
        <strain evidence="6 7">M105</strain>
    </source>
</reference>
<evidence type="ECO:0000313" key="7">
    <source>
        <dbReference type="Proteomes" id="UP000315439"/>
    </source>
</evidence>
<dbReference type="Pfam" id="PF00126">
    <property type="entry name" value="HTH_1"/>
    <property type="match status" value="1"/>
</dbReference>
<comment type="caution">
    <text evidence="6">The sequence shown here is derived from an EMBL/GenBank/DDBJ whole genome shotgun (WGS) entry which is preliminary data.</text>
</comment>
<dbReference type="InterPro" id="IPR037402">
    <property type="entry name" value="YidZ_PBP2"/>
</dbReference>
<dbReference type="InterPro" id="IPR036388">
    <property type="entry name" value="WH-like_DNA-bd_sf"/>
</dbReference>
<keyword evidence="3" id="KW-0238">DNA-binding</keyword>
<dbReference type="CDD" id="cd08417">
    <property type="entry name" value="PBP2_Nitroaromatics_like"/>
    <property type="match status" value="1"/>
</dbReference>
<dbReference type="PROSITE" id="PS50931">
    <property type="entry name" value="HTH_LYSR"/>
    <property type="match status" value="1"/>
</dbReference>
<evidence type="ECO:0000256" key="4">
    <source>
        <dbReference type="ARBA" id="ARBA00023163"/>
    </source>
</evidence>
<dbReference type="InterPro" id="IPR000847">
    <property type="entry name" value="LysR_HTH_N"/>
</dbReference>
<dbReference type="InterPro" id="IPR036390">
    <property type="entry name" value="WH_DNA-bd_sf"/>
</dbReference>
<dbReference type="InterPro" id="IPR005119">
    <property type="entry name" value="LysR_subst-bd"/>
</dbReference>
<dbReference type="GO" id="GO:0003700">
    <property type="term" value="F:DNA-binding transcription factor activity"/>
    <property type="evidence" value="ECO:0007669"/>
    <property type="project" value="InterPro"/>
</dbReference>
<gene>
    <name evidence="6" type="ORF">FLL46_21270</name>
</gene>
<evidence type="ECO:0000256" key="1">
    <source>
        <dbReference type="ARBA" id="ARBA00009437"/>
    </source>
</evidence>
<evidence type="ECO:0000256" key="3">
    <source>
        <dbReference type="ARBA" id="ARBA00023125"/>
    </source>
</evidence>
<sequence>MKYIHEYDLNLLVIFSLLFETRSVTQTAERAGVTQSAISHALSRMRTQFGDPLFIKSSNGMVPTVKSEQLYESVQLPLKQLQVAVNPEIQFDPQKSQRTFVLAMSDYVETLLLPRLVNYLAEHSRQTTIRCTRINDFELEKTGSDVDLIIGRFEKAPENFRKKLLWREDMVTIVSKNHPRVISNRIGLQQFVNEEHVLISPKGSGVSLVDAILSEKGLKRRVKVYSHYFMSPTRIVAETELIATIPRKIAELASREVAIKCLKPPIEIPAIDVSMLWGPVVHYDPAHQWLRNLINEILNAG</sequence>
<evidence type="ECO:0000259" key="5">
    <source>
        <dbReference type="PROSITE" id="PS50931"/>
    </source>
</evidence>
<name>A0A545U628_9GAMM</name>
<dbReference type="PANTHER" id="PTHR30118">
    <property type="entry name" value="HTH-TYPE TRANSCRIPTIONAL REGULATOR LEUO-RELATED"/>
    <property type="match status" value="1"/>
</dbReference>
<dbReference type="PANTHER" id="PTHR30118:SF15">
    <property type="entry name" value="TRANSCRIPTIONAL REGULATORY PROTEIN"/>
    <property type="match status" value="1"/>
</dbReference>
<dbReference type="EMBL" id="VIKS01000013">
    <property type="protein sequence ID" value="TQV84928.1"/>
    <property type="molecule type" value="Genomic_DNA"/>
</dbReference>
<dbReference type="RefSeq" id="WP_142933494.1">
    <property type="nucleotide sequence ID" value="NZ_ML660169.1"/>
</dbReference>
<organism evidence="6 7">
    <name type="scientific">Aliikangiella coralliicola</name>
    <dbReference type="NCBI Taxonomy" id="2592383"/>
    <lineage>
        <taxon>Bacteria</taxon>
        <taxon>Pseudomonadati</taxon>
        <taxon>Pseudomonadota</taxon>
        <taxon>Gammaproteobacteria</taxon>
        <taxon>Oceanospirillales</taxon>
        <taxon>Pleioneaceae</taxon>
        <taxon>Aliikangiella</taxon>
    </lineage>
</organism>
<evidence type="ECO:0000313" key="6">
    <source>
        <dbReference type="EMBL" id="TQV84928.1"/>
    </source>
</evidence>
<dbReference type="SUPFAM" id="SSF53850">
    <property type="entry name" value="Periplasmic binding protein-like II"/>
    <property type="match status" value="1"/>
</dbReference>
<proteinExistence type="inferred from homology"/>
<dbReference type="AlphaFoldDB" id="A0A545U628"/>
<accession>A0A545U628</accession>